<dbReference type="Pfam" id="PF13229">
    <property type="entry name" value="Beta_helix"/>
    <property type="match status" value="1"/>
</dbReference>
<keyword evidence="4" id="KW-0812">Transmembrane</keyword>
<evidence type="ECO:0000313" key="6">
    <source>
        <dbReference type="EMBL" id="KKN24787.1"/>
    </source>
</evidence>
<dbReference type="InterPro" id="IPR012334">
    <property type="entry name" value="Pectin_lyas_fold"/>
</dbReference>
<dbReference type="InterPro" id="IPR007742">
    <property type="entry name" value="NosD_dom"/>
</dbReference>
<evidence type="ECO:0000259" key="5">
    <source>
        <dbReference type="SMART" id="SM00722"/>
    </source>
</evidence>
<dbReference type="InterPro" id="IPR039448">
    <property type="entry name" value="Beta_helix"/>
</dbReference>
<dbReference type="PANTHER" id="PTHR22990">
    <property type="entry name" value="F-BOX ONLY PROTEIN"/>
    <property type="match status" value="1"/>
</dbReference>
<dbReference type="NCBIfam" id="TIGR03804">
    <property type="entry name" value="para_beta_helix"/>
    <property type="match status" value="7"/>
</dbReference>
<dbReference type="InterPro" id="IPR006626">
    <property type="entry name" value="PbH1"/>
</dbReference>
<dbReference type="InterPro" id="IPR006633">
    <property type="entry name" value="Carb-bd_sugar_hydrolysis-dom"/>
</dbReference>
<evidence type="ECO:0000256" key="3">
    <source>
        <dbReference type="ARBA" id="ARBA00022786"/>
    </source>
</evidence>
<feature type="domain" description="Carbohydrate-binding/sugar hydrolysis" evidence="5">
    <location>
        <begin position="264"/>
        <end position="400"/>
    </location>
</feature>
<dbReference type="InterPro" id="IPR022441">
    <property type="entry name" value="Para_beta_helix_rpt-2"/>
</dbReference>
<dbReference type="InterPro" id="IPR011050">
    <property type="entry name" value="Pectin_lyase_fold/virulence"/>
</dbReference>
<feature type="domain" description="Carbohydrate-binding/sugar hydrolysis" evidence="5">
    <location>
        <begin position="120"/>
        <end position="263"/>
    </location>
</feature>
<comment type="pathway">
    <text evidence="1">Protein modification; protein ubiquitination.</text>
</comment>
<dbReference type="AlphaFoldDB" id="A0A0F9PJZ8"/>
<keyword evidence="4" id="KW-0472">Membrane</keyword>
<feature type="transmembrane region" description="Helical" evidence="4">
    <location>
        <begin position="12"/>
        <end position="31"/>
    </location>
</feature>
<dbReference type="InterPro" id="IPR013783">
    <property type="entry name" value="Ig-like_fold"/>
</dbReference>
<dbReference type="SMART" id="SM00722">
    <property type="entry name" value="CASH"/>
    <property type="match status" value="2"/>
</dbReference>
<name>A0A0F9PJZ8_9ZZZZ</name>
<gene>
    <name evidence="6" type="ORF">LCGC14_0891310</name>
</gene>
<dbReference type="SUPFAM" id="SSF51126">
    <property type="entry name" value="Pectin lyase-like"/>
    <property type="match status" value="3"/>
</dbReference>
<dbReference type="InterPro" id="IPR051550">
    <property type="entry name" value="SCF-Subunits/Alg-Epimerases"/>
</dbReference>
<keyword evidence="2" id="KW-0677">Repeat</keyword>
<dbReference type="EMBL" id="LAZR01002855">
    <property type="protein sequence ID" value="KKN24787.1"/>
    <property type="molecule type" value="Genomic_DNA"/>
</dbReference>
<feature type="transmembrane region" description="Helical" evidence="4">
    <location>
        <begin position="761"/>
        <end position="781"/>
    </location>
</feature>
<evidence type="ECO:0000256" key="4">
    <source>
        <dbReference type="SAM" id="Phobius"/>
    </source>
</evidence>
<reference evidence="6" key="1">
    <citation type="journal article" date="2015" name="Nature">
        <title>Complex archaea that bridge the gap between prokaryotes and eukaryotes.</title>
        <authorList>
            <person name="Spang A."/>
            <person name="Saw J.H."/>
            <person name="Jorgensen S.L."/>
            <person name="Zaremba-Niedzwiedzka K."/>
            <person name="Martijn J."/>
            <person name="Lind A.E."/>
            <person name="van Eijk R."/>
            <person name="Schleper C."/>
            <person name="Guy L."/>
            <person name="Ettema T.J."/>
        </authorList>
    </citation>
    <scope>NUCLEOTIDE SEQUENCE</scope>
</reference>
<dbReference type="PANTHER" id="PTHR22990:SF15">
    <property type="entry name" value="F-BOX ONLY PROTEIN 10"/>
    <property type="match status" value="1"/>
</dbReference>
<proteinExistence type="predicted"/>
<dbReference type="SMART" id="SM00710">
    <property type="entry name" value="PbH1"/>
    <property type="match status" value="17"/>
</dbReference>
<dbReference type="Pfam" id="PF05048">
    <property type="entry name" value="NosD"/>
    <property type="match status" value="1"/>
</dbReference>
<dbReference type="Pfam" id="PF09136">
    <property type="entry name" value="Glucodextran_B"/>
    <property type="match status" value="1"/>
</dbReference>
<evidence type="ECO:0000256" key="1">
    <source>
        <dbReference type="ARBA" id="ARBA00004906"/>
    </source>
</evidence>
<sequence length="791" mass="88032">MLKNIKRKKEVFLLLTILCIIISTFFFSGILTDQTRSFHKENMEFESQKVDVKFAGVYTNITIDDSPGSPNNWDWAKNQPWCSGLGTLLDPYIIEGQILNMSISTHGIRITNSISSYFVIRNSIIQWNQEDNTFRMTGIFLSNTSKGQIVNNTVYDLTKGIHLNNISNVKIISNTIYDHTITNHMEEGILVENSYFLNVSKNKIYDISGTGNGMFLNSSFFNNITDNKIYDIANGNGVRLENSSSNKVSENIVYNNEVGITLQASHNNTFSRNNVSNNADHGLVLDQSHNNSILENNIKDNTQEGIYIVNSHNNTIVKSEIKDNTINGIYVSNSDDNVISENKIQNNGDGIHLINSQFNSLSENTISNNTQHGVHLDDSGLNVIMGNIIWDNGENGINFIQSQNNVISDSYIYNNGLHGISLDSVSDQNNISKNRIYDNIENGINLKDSFNLNIWDNNIHNNGLNGILSHDGEYGTFYGNIIQNNSDMGVYLNSSTWRNVFYENFFRNNGKHVVDDGSNNEWNTTIIGNYWDNHTGPDTTPNDGIVDVPYAYIGGSAGSIDSLPIADDSPPTIIINSPFPGDIFVSTAPSFNVRVTDKYLDSMWYTLDGGIQNFTFTANETIDQTAWDYLASNNITLQFYASDKPGNIATASVIIEKDTQAPIITIHSPTDGEVFSATASSFDITIVDSNLDTVWYSLDGGLNNYTISVFTGTFDQSVWDALSQGEVTITIYANDTAGNLAFEEVTITFRIPAGGRIGMDFFMTSFLLILMGGMAVIIVITRMYSKRKVIF</sequence>
<protein>
    <recommendedName>
        <fullName evidence="5">Carbohydrate-binding/sugar hydrolysis domain-containing protein</fullName>
    </recommendedName>
</protein>
<evidence type="ECO:0000256" key="2">
    <source>
        <dbReference type="ARBA" id="ARBA00022737"/>
    </source>
</evidence>
<dbReference type="Gene3D" id="2.60.40.10">
    <property type="entry name" value="Immunoglobulins"/>
    <property type="match status" value="1"/>
</dbReference>
<keyword evidence="4" id="KW-1133">Transmembrane helix</keyword>
<accession>A0A0F9PJZ8</accession>
<dbReference type="Gene3D" id="2.160.20.10">
    <property type="entry name" value="Single-stranded right-handed beta-helix, Pectin lyase-like"/>
    <property type="match status" value="3"/>
</dbReference>
<organism evidence="6">
    <name type="scientific">marine sediment metagenome</name>
    <dbReference type="NCBI Taxonomy" id="412755"/>
    <lineage>
        <taxon>unclassified sequences</taxon>
        <taxon>metagenomes</taxon>
        <taxon>ecological metagenomes</taxon>
    </lineage>
</organism>
<comment type="caution">
    <text evidence="6">The sequence shown here is derived from an EMBL/GenBank/DDBJ whole genome shotgun (WGS) entry which is preliminary data.</text>
</comment>
<keyword evidence="3" id="KW-0833">Ubl conjugation pathway</keyword>